<dbReference type="RefSeq" id="NP_001402512.1">
    <property type="nucleotide sequence ID" value="NM_001415187.1"/>
</dbReference>
<proteinExistence type="predicted"/>
<reference evidence="1 2" key="1">
    <citation type="journal article" date="2001" name="Nature">
        <title>Genome sequence and gene compaction of the eukaryote parasite Encephalitozoon cuniculi.</title>
        <authorList>
            <person name="Katinka M.D."/>
            <person name="Duprat S."/>
            <person name="Cornillot E."/>
            <person name="Metenier G."/>
            <person name="Thomarat F."/>
            <person name="Prensier G."/>
            <person name="Barbe V."/>
            <person name="Peyretaillade E."/>
            <person name="Brottier P."/>
            <person name="Wincker P."/>
            <person name="Delbac F."/>
            <person name="El Alaoui H."/>
            <person name="Peyret P."/>
            <person name="Saurin W."/>
            <person name="Gouy M."/>
            <person name="Weissenbach J."/>
            <person name="Vivares C.P."/>
        </authorList>
    </citation>
    <scope>NUCLEOTIDE SEQUENCE [LARGE SCALE GENOMIC DNA]</scope>
    <source>
        <strain evidence="1 2">GB-M1</strain>
    </source>
</reference>
<dbReference type="EMBL" id="AL590447">
    <property type="protein sequence ID" value="CCI73955.1"/>
    <property type="molecule type" value="Genomic_DNA"/>
</dbReference>
<evidence type="ECO:0000313" key="2">
    <source>
        <dbReference type="Proteomes" id="UP000000819"/>
    </source>
</evidence>
<dbReference type="HOGENOM" id="CLU_2440843_0_0_1"/>
<dbReference type="GeneID" id="77136382"/>
<accession>I7L4H1</accession>
<dbReference type="VEuPathDB" id="MicrosporidiaDB:ECU07_0985"/>
<reference evidence="1 2" key="2">
    <citation type="journal article" date="2009" name="BMC Genomics">
        <title>Identification of transcriptional signals in Encephalitozoon cuniculi widespread among Microsporidia phylum: support for accurate structural genome annotation.</title>
        <authorList>
            <person name="Peyretaillade E."/>
            <person name="Goncalves O."/>
            <person name="Terrat S."/>
            <person name="Dugat-Bony E."/>
            <person name="Wincker P."/>
            <person name="Cornman R.S."/>
            <person name="Evans J.D."/>
            <person name="Delbac F."/>
            <person name="Peyret P."/>
        </authorList>
    </citation>
    <scope>NUCLEOTIDE SEQUENCE [LARGE SCALE GENOMIC DNA]</scope>
    <source>
        <strain evidence="1 2">GB-M1</strain>
    </source>
</reference>
<dbReference type="OrthoDB" id="2190341at2759"/>
<protein>
    <submittedName>
        <fullName evidence="1">ECU07_0985 protein</fullName>
    </submittedName>
</protein>
<name>I7L4H1_ENCCU</name>
<organism evidence="1 2">
    <name type="scientific">Encephalitozoon cuniculi (strain GB-M1)</name>
    <name type="common">Microsporidian parasite</name>
    <dbReference type="NCBI Taxonomy" id="284813"/>
    <lineage>
        <taxon>Eukaryota</taxon>
        <taxon>Fungi</taxon>
        <taxon>Fungi incertae sedis</taxon>
        <taxon>Microsporidia</taxon>
        <taxon>Unikaryonidae</taxon>
        <taxon>Encephalitozoon</taxon>
    </lineage>
</organism>
<keyword evidence="2" id="KW-1185">Reference proteome</keyword>
<dbReference type="Proteomes" id="UP000000819">
    <property type="component" value="Chromosome VII"/>
</dbReference>
<dbReference type="KEGG" id="ecu:ECU07_0985"/>
<dbReference type="AlphaFoldDB" id="I7L4H1"/>
<gene>
    <name evidence="1" type="ordered locus">ECU07_0985</name>
</gene>
<dbReference type="InParanoid" id="I7L4H1"/>
<sequence length="91" mass="10645">MDAEMLLKNEDDRAFLMNKLEELMEKHGFDSKIGEFVDSLVDTRMADVADINQIFDKLYDFVITNLPPEIQEAFYYDVRSFIERSSGLLDQ</sequence>
<evidence type="ECO:0000313" key="1">
    <source>
        <dbReference type="EMBL" id="CCI73955.1"/>
    </source>
</evidence>